<keyword evidence="4" id="KW-0378">Hydrolase</keyword>
<dbReference type="EC" id="3.2.1.52" evidence="3"/>
<dbReference type="PANTHER" id="PTHR22600:SF57">
    <property type="entry name" value="BETA-N-ACETYLHEXOSAMINIDASE"/>
    <property type="match status" value="1"/>
</dbReference>
<keyword evidence="6" id="KW-0812">Transmembrane</keyword>
<gene>
    <name evidence="8" type="ORF">LI194_14915</name>
</gene>
<accession>A0AAP2Q8V2</accession>
<dbReference type="GO" id="GO:0030203">
    <property type="term" value="P:glycosaminoglycan metabolic process"/>
    <property type="evidence" value="ECO:0007669"/>
    <property type="project" value="TreeGrafter"/>
</dbReference>
<evidence type="ECO:0000256" key="4">
    <source>
        <dbReference type="ARBA" id="ARBA00022801"/>
    </source>
</evidence>
<sequence>MSDQPIDFTQRNIAIDILRAVTMCVMTFESVHQIKNLNIKTYRYMKKIIGLFLLIWAIGSAQVSAQSETNRLDSIMPVRGLAIAAPSAQKLDLFLKFVQEELAPSHFNLLILRVDWNYAYESHPELRDPTPLTREDVKKIVKVCRDNGIRIAPQINLLGHQSWAETTYALLREYPEFDETPHVDTKNYMGWPNSDGLYCKSYCPLHPEVHKIVFALVDELTDVFETQLFHAGMDEVFYIGHDSCVRCGGHDKAELYAGEVTKIQNHLASQGKRLMIWGDRLIDGKTTGIGAWEASMNNTYRAIDLIPKDVFICDWHYERAEQTAVYFAMKGFDVATCPWRKPQIALQQVDDMIHFRQHSNPEMSRHFQGIIETVWSGADSFLEAYYNPTTYKQEVSDAVTVKKLIEKYKTLENR</sequence>
<dbReference type="SUPFAM" id="SSF51445">
    <property type="entry name" value="(Trans)glycosidases"/>
    <property type="match status" value="1"/>
</dbReference>
<evidence type="ECO:0000256" key="2">
    <source>
        <dbReference type="ARBA" id="ARBA00006285"/>
    </source>
</evidence>
<dbReference type="Pfam" id="PF00728">
    <property type="entry name" value="Glyco_hydro_20"/>
    <property type="match status" value="1"/>
</dbReference>
<evidence type="ECO:0000313" key="8">
    <source>
        <dbReference type="EMBL" id="MCB6519085.1"/>
    </source>
</evidence>
<dbReference type="PANTHER" id="PTHR22600">
    <property type="entry name" value="BETA-HEXOSAMINIDASE"/>
    <property type="match status" value="1"/>
</dbReference>
<evidence type="ECO:0000313" key="9">
    <source>
        <dbReference type="Proteomes" id="UP001198806"/>
    </source>
</evidence>
<dbReference type="Proteomes" id="UP001198806">
    <property type="component" value="Unassembled WGS sequence"/>
</dbReference>
<evidence type="ECO:0000259" key="7">
    <source>
        <dbReference type="Pfam" id="PF00728"/>
    </source>
</evidence>
<feature type="active site" description="Proton donor" evidence="5">
    <location>
        <position position="235"/>
    </location>
</feature>
<dbReference type="GO" id="GO:0016020">
    <property type="term" value="C:membrane"/>
    <property type="evidence" value="ECO:0007669"/>
    <property type="project" value="TreeGrafter"/>
</dbReference>
<dbReference type="Gene3D" id="3.20.20.80">
    <property type="entry name" value="Glycosidases"/>
    <property type="match status" value="1"/>
</dbReference>
<dbReference type="GO" id="GO:0004563">
    <property type="term" value="F:beta-N-acetylhexosaminidase activity"/>
    <property type="evidence" value="ECO:0007669"/>
    <property type="project" value="UniProtKB-EC"/>
</dbReference>
<comment type="catalytic activity">
    <reaction evidence="1">
        <text>Hydrolysis of terminal non-reducing N-acetyl-D-hexosamine residues in N-acetyl-beta-D-hexosaminides.</text>
        <dbReference type="EC" id="3.2.1.52"/>
    </reaction>
</comment>
<evidence type="ECO:0000256" key="5">
    <source>
        <dbReference type="PIRSR" id="PIRSR625705-1"/>
    </source>
</evidence>
<feature type="domain" description="Glycoside hydrolase family 20 catalytic" evidence="7">
    <location>
        <begin position="132"/>
        <end position="338"/>
    </location>
</feature>
<comment type="similarity">
    <text evidence="2">Belongs to the glycosyl hydrolase 20 family.</text>
</comment>
<dbReference type="InterPro" id="IPR015883">
    <property type="entry name" value="Glyco_hydro_20_cat"/>
</dbReference>
<evidence type="ECO:0000256" key="3">
    <source>
        <dbReference type="ARBA" id="ARBA00012663"/>
    </source>
</evidence>
<dbReference type="AlphaFoldDB" id="A0AAP2Q8V2"/>
<evidence type="ECO:0000256" key="1">
    <source>
        <dbReference type="ARBA" id="ARBA00001231"/>
    </source>
</evidence>
<proteinExistence type="inferred from homology"/>
<keyword evidence="6" id="KW-0472">Membrane</keyword>
<dbReference type="GO" id="GO:0005975">
    <property type="term" value="P:carbohydrate metabolic process"/>
    <property type="evidence" value="ECO:0007669"/>
    <property type="project" value="InterPro"/>
</dbReference>
<name>A0AAP2Q8V2_PARDI</name>
<dbReference type="RefSeq" id="WP_227154373.1">
    <property type="nucleotide sequence ID" value="NZ_JADMVU010000038.1"/>
</dbReference>
<organism evidence="8 9">
    <name type="scientific">Parabacteroides distasonis</name>
    <dbReference type="NCBI Taxonomy" id="823"/>
    <lineage>
        <taxon>Bacteria</taxon>
        <taxon>Pseudomonadati</taxon>
        <taxon>Bacteroidota</taxon>
        <taxon>Bacteroidia</taxon>
        <taxon>Bacteroidales</taxon>
        <taxon>Tannerellaceae</taxon>
        <taxon>Parabacteroides</taxon>
    </lineage>
</organism>
<dbReference type="EMBL" id="JAJCNI010000018">
    <property type="protein sequence ID" value="MCB6519085.1"/>
    <property type="molecule type" value="Genomic_DNA"/>
</dbReference>
<comment type="caution">
    <text evidence="8">The sequence shown here is derived from an EMBL/GenBank/DDBJ whole genome shotgun (WGS) entry which is preliminary data.</text>
</comment>
<keyword evidence="6" id="KW-1133">Transmembrane helix</keyword>
<dbReference type="InterPro" id="IPR025705">
    <property type="entry name" value="Beta_hexosaminidase_sua/sub"/>
</dbReference>
<dbReference type="InterPro" id="IPR017853">
    <property type="entry name" value="GH"/>
</dbReference>
<reference evidence="8" key="1">
    <citation type="submission" date="2021-10" db="EMBL/GenBank/DDBJ databases">
        <title>Collection of gut derived symbiotic bacterial strains cultured from healthy donors.</title>
        <authorList>
            <person name="Lin H."/>
            <person name="Littmann E."/>
            <person name="Kohout C."/>
            <person name="Pamer E.G."/>
        </authorList>
    </citation>
    <scope>NUCLEOTIDE SEQUENCE</scope>
    <source>
        <strain evidence="8">DFI.2.94</strain>
    </source>
</reference>
<protein>
    <recommendedName>
        <fullName evidence="3">beta-N-acetylhexosaminidase</fullName>
        <ecNumber evidence="3">3.2.1.52</ecNumber>
    </recommendedName>
</protein>
<evidence type="ECO:0000256" key="6">
    <source>
        <dbReference type="SAM" id="Phobius"/>
    </source>
</evidence>
<feature type="transmembrane region" description="Helical" evidence="6">
    <location>
        <begin position="48"/>
        <end position="65"/>
    </location>
</feature>